<dbReference type="CDD" id="cd06261">
    <property type="entry name" value="TM_PBP2"/>
    <property type="match status" value="1"/>
</dbReference>
<gene>
    <name evidence="11" type="primary">yecS</name>
    <name evidence="11" type="ORF">NCTC10465_00656</name>
</gene>
<dbReference type="PROSITE" id="PS50928">
    <property type="entry name" value="ABC_TM1"/>
    <property type="match status" value="1"/>
</dbReference>
<comment type="similarity">
    <text evidence="2">Belongs to the binding-protein-dependent transport system permease family. HisMQ subfamily.</text>
</comment>
<dbReference type="AlphaFoldDB" id="A0A378Q842"/>
<dbReference type="GO" id="GO:0022857">
    <property type="term" value="F:transmembrane transporter activity"/>
    <property type="evidence" value="ECO:0007669"/>
    <property type="project" value="InterPro"/>
</dbReference>
<evidence type="ECO:0000313" key="12">
    <source>
        <dbReference type="Proteomes" id="UP000255230"/>
    </source>
</evidence>
<name>A0A378Q842_FAUOS</name>
<sequence length="250" mass="28097">MAMNYSWNWGVLLQPTGVGNEVYWQWLLTGFKWLLVIGGSGWLIALIIGTILGIMRTLPNKTARAIGTAYVSFFRNIPLLIQLFFWFYVAPTWLTPALQKWWFQELDPNTSAVISASIGLGLFTAARIAEQVRTGIESLPKGQINAAYALGFTLPQTYRHIVLPQAFRVILPPMSSELTNCFKNASVASLVGVTELISQTKTISEYTQNNIEVYTFTTIIYLLFNLVLIYFMTWLEKKLRIKGQIDGGGA</sequence>
<keyword evidence="5 9" id="KW-0812">Transmembrane</keyword>
<feature type="transmembrane region" description="Helical" evidence="9">
    <location>
        <begin position="213"/>
        <end position="235"/>
    </location>
</feature>
<keyword evidence="4" id="KW-1003">Cell membrane</keyword>
<evidence type="ECO:0000313" key="11">
    <source>
        <dbReference type="EMBL" id="STY96889.1"/>
    </source>
</evidence>
<evidence type="ECO:0000256" key="7">
    <source>
        <dbReference type="ARBA" id="ARBA00022989"/>
    </source>
</evidence>
<organism evidence="11 12">
    <name type="scientific">Faucicola osloensis</name>
    <name type="common">Moraxella osloensis</name>
    <dbReference type="NCBI Taxonomy" id="34062"/>
    <lineage>
        <taxon>Bacteria</taxon>
        <taxon>Pseudomonadati</taxon>
        <taxon>Pseudomonadota</taxon>
        <taxon>Gammaproteobacteria</taxon>
        <taxon>Moraxellales</taxon>
        <taxon>Moraxellaceae</taxon>
        <taxon>Faucicola</taxon>
    </lineage>
</organism>
<feature type="transmembrane region" description="Helical" evidence="9">
    <location>
        <begin position="67"/>
        <end position="89"/>
    </location>
</feature>
<dbReference type="PANTHER" id="PTHR30614:SF42">
    <property type="entry name" value="GLUTAMATE_ASPARTATE IMPORT PERMEASE PROTEIN GLTJ"/>
    <property type="match status" value="1"/>
</dbReference>
<dbReference type="InterPro" id="IPR000515">
    <property type="entry name" value="MetI-like"/>
</dbReference>
<evidence type="ECO:0000256" key="3">
    <source>
        <dbReference type="ARBA" id="ARBA00022448"/>
    </source>
</evidence>
<evidence type="ECO:0000256" key="1">
    <source>
        <dbReference type="ARBA" id="ARBA00004429"/>
    </source>
</evidence>
<dbReference type="PANTHER" id="PTHR30614">
    <property type="entry name" value="MEMBRANE COMPONENT OF AMINO ACID ABC TRANSPORTER"/>
    <property type="match status" value="1"/>
</dbReference>
<accession>A0A378Q842</accession>
<evidence type="ECO:0000256" key="9">
    <source>
        <dbReference type="RuleBase" id="RU363032"/>
    </source>
</evidence>
<dbReference type="InterPro" id="IPR035906">
    <property type="entry name" value="MetI-like_sf"/>
</dbReference>
<dbReference type="GO" id="GO:0006865">
    <property type="term" value="P:amino acid transport"/>
    <property type="evidence" value="ECO:0007669"/>
    <property type="project" value="UniProtKB-KW"/>
</dbReference>
<reference evidence="11 12" key="1">
    <citation type="submission" date="2018-06" db="EMBL/GenBank/DDBJ databases">
        <authorList>
            <consortium name="Pathogen Informatics"/>
            <person name="Doyle S."/>
        </authorList>
    </citation>
    <scope>NUCLEOTIDE SEQUENCE [LARGE SCALE GENOMIC DNA]</scope>
    <source>
        <strain evidence="11 12">NCTC10465</strain>
    </source>
</reference>
<dbReference type="InterPro" id="IPR043429">
    <property type="entry name" value="ArtM/GltK/GlnP/TcyL/YhdX-like"/>
</dbReference>
<evidence type="ECO:0000256" key="6">
    <source>
        <dbReference type="ARBA" id="ARBA00022970"/>
    </source>
</evidence>
<keyword evidence="8 9" id="KW-0472">Membrane</keyword>
<dbReference type="Gene3D" id="1.10.3720.10">
    <property type="entry name" value="MetI-like"/>
    <property type="match status" value="1"/>
</dbReference>
<feature type="transmembrane region" description="Helical" evidence="9">
    <location>
        <begin position="33"/>
        <end position="55"/>
    </location>
</feature>
<dbReference type="SUPFAM" id="SSF161098">
    <property type="entry name" value="MetI-like"/>
    <property type="match status" value="1"/>
</dbReference>
<comment type="subcellular location">
    <subcellularLocation>
        <location evidence="1">Cell inner membrane</location>
        <topology evidence="1">Multi-pass membrane protein</topology>
    </subcellularLocation>
    <subcellularLocation>
        <location evidence="9">Cell membrane</location>
        <topology evidence="9">Multi-pass membrane protein</topology>
    </subcellularLocation>
</comment>
<evidence type="ECO:0000256" key="4">
    <source>
        <dbReference type="ARBA" id="ARBA00022475"/>
    </source>
</evidence>
<protein>
    <submittedName>
        <fullName evidence="11">Inner membrane amino-acid ABC transporter permease protein yecS</fullName>
    </submittedName>
</protein>
<keyword evidence="6" id="KW-0029">Amino-acid transport</keyword>
<dbReference type="NCBIfam" id="TIGR01726">
    <property type="entry name" value="HEQRo_perm_3TM"/>
    <property type="match status" value="1"/>
</dbReference>
<proteinExistence type="inferred from homology"/>
<dbReference type="InterPro" id="IPR010065">
    <property type="entry name" value="AA_ABC_transptr_permease_3TM"/>
</dbReference>
<dbReference type="Pfam" id="PF00528">
    <property type="entry name" value="BPD_transp_1"/>
    <property type="match status" value="1"/>
</dbReference>
<evidence type="ECO:0000256" key="5">
    <source>
        <dbReference type="ARBA" id="ARBA00022692"/>
    </source>
</evidence>
<dbReference type="EMBL" id="UGPY01000001">
    <property type="protein sequence ID" value="STY96889.1"/>
    <property type="molecule type" value="Genomic_DNA"/>
</dbReference>
<feature type="domain" description="ABC transmembrane type-1" evidence="10">
    <location>
        <begin position="31"/>
        <end position="232"/>
    </location>
</feature>
<dbReference type="GO" id="GO:0043190">
    <property type="term" value="C:ATP-binding cassette (ABC) transporter complex"/>
    <property type="evidence" value="ECO:0007669"/>
    <property type="project" value="InterPro"/>
</dbReference>
<keyword evidence="7 9" id="KW-1133">Transmembrane helix</keyword>
<evidence type="ECO:0000256" key="8">
    <source>
        <dbReference type="ARBA" id="ARBA00023136"/>
    </source>
</evidence>
<evidence type="ECO:0000259" key="10">
    <source>
        <dbReference type="PROSITE" id="PS50928"/>
    </source>
</evidence>
<dbReference type="Proteomes" id="UP000255230">
    <property type="component" value="Unassembled WGS sequence"/>
</dbReference>
<keyword evidence="3 9" id="KW-0813">Transport</keyword>
<keyword evidence="12" id="KW-1185">Reference proteome</keyword>
<evidence type="ECO:0000256" key="2">
    <source>
        <dbReference type="ARBA" id="ARBA00010072"/>
    </source>
</evidence>